<dbReference type="SUPFAM" id="SSF47384">
    <property type="entry name" value="Homodimeric domain of signal transducing histidine kinase"/>
    <property type="match status" value="1"/>
</dbReference>
<dbReference type="GO" id="GO:0005886">
    <property type="term" value="C:plasma membrane"/>
    <property type="evidence" value="ECO:0007669"/>
    <property type="project" value="UniProtKB-SubCell"/>
</dbReference>
<dbReference type="InterPro" id="IPR036097">
    <property type="entry name" value="HisK_dim/P_sf"/>
</dbReference>
<dbReference type="InterPro" id="IPR011006">
    <property type="entry name" value="CheY-like_superfamily"/>
</dbReference>
<dbReference type="Proteomes" id="UP000308978">
    <property type="component" value="Unassembled WGS sequence"/>
</dbReference>
<dbReference type="GO" id="GO:0009927">
    <property type="term" value="F:histidine phosphotransfer kinase activity"/>
    <property type="evidence" value="ECO:0007669"/>
    <property type="project" value="TreeGrafter"/>
</dbReference>
<dbReference type="Gene3D" id="3.30.450.20">
    <property type="entry name" value="PAS domain"/>
    <property type="match status" value="1"/>
</dbReference>
<dbReference type="InterPro" id="IPR035965">
    <property type="entry name" value="PAS-like_dom_sf"/>
</dbReference>
<keyword evidence="6" id="KW-0418">Kinase</keyword>
<evidence type="ECO:0000256" key="7">
    <source>
        <dbReference type="ARBA" id="ARBA00023012"/>
    </source>
</evidence>
<dbReference type="NCBIfam" id="TIGR00229">
    <property type="entry name" value="sensory_box"/>
    <property type="match status" value="1"/>
</dbReference>
<dbReference type="SMART" id="SM00387">
    <property type="entry name" value="HATPase_c"/>
    <property type="match status" value="1"/>
</dbReference>
<dbReference type="CDD" id="cd17546">
    <property type="entry name" value="REC_hyHK_CKI1_RcsC-like"/>
    <property type="match status" value="1"/>
</dbReference>
<accession>A0A4V3WV11</accession>
<gene>
    <name evidence="11" type="ORF">E5986_03255</name>
</gene>
<dbReference type="InterPro" id="IPR013655">
    <property type="entry name" value="PAS_fold_3"/>
</dbReference>
<evidence type="ECO:0000256" key="4">
    <source>
        <dbReference type="ARBA" id="ARBA00022553"/>
    </source>
</evidence>
<keyword evidence="5" id="KW-0808">Transferase</keyword>
<dbReference type="PROSITE" id="PS50109">
    <property type="entry name" value="HIS_KIN"/>
    <property type="match status" value="1"/>
</dbReference>
<dbReference type="RefSeq" id="WP_136433318.1">
    <property type="nucleotide sequence ID" value="NZ_QZEA01000005.1"/>
</dbReference>
<dbReference type="InterPro" id="IPR003594">
    <property type="entry name" value="HATPase_dom"/>
</dbReference>
<dbReference type="InterPro" id="IPR004358">
    <property type="entry name" value="Sig_transdc_His_kin-like_C"/>
</dbReference>
<evidence type="ECO:0000256" key="1">
    <source>
        <dbReference type="ARBA" id="ARBA00000085"/>
    </source>
</evidence>
<evidence type="ECO:0000256" key="8">
    <source>
        <dbReference type="PROSITE-ProRule" id="PRU00169"/>
    </source>
</evidence>
<keyword evidence="4 8" id="KW-0597">Phosphoprotein</keyword>
<comment type="subcellular location">
    <subcellularLocation>
        <location evidence="2">Cell membrane</location>
    </subcellularLocation>
</comment>
<evidence type="ECO:0000256" key="5">
    <source>
        <dbReference type="ARBA" id="ARBA00022679"/>
    </source>
</evidence>
<dbReference type="InterPro" id="IPR001789">
    <property type="entry name" value="Sig_transdc_resp-reg_receiver"/>
</dbReference>
<dbReference type="SMART" id="SM00448">
    <property type="entry name" value="REC"/>
    <property type="match status" value="1"/>
</dbReference>
<dbReference type="SMART" id="SM00388">
    <property type="entry name" value="HisKA"/>
    <property type="match status" value="1"/>
</dbReference>
<protein>
    <recommendedName>
        <fullName evidence="3">histidine kinase</fullName>
        <ecNumber evidence="3">2.7.13.3</ecNumber>
    </recommendedName>
</protein>
<comment type="caution">
    <text evidence="11">The sequence shown here is derived from an EMBL/GenBank/DDBJ whole genome shotgun (WGS) entry which is preliminary data.</text>
</comment>
<dbReference type="SUPFAM" id="SSF55874">
    <property type="entry name" value="ATPase domain of HSP90 chaperone/DNA topoisomerase II/histidine kinase"/>
    <property type="match status" value="1"/>
</dbReference>
<dbReference type="Pfam" id="PF02518">
    <property type="entry name" value="HATPase_c"/>
    <property type="match status" value="1"/>
</dbReference>
<dbReference type="PRINTS" id="PR00344">
    <property type="entry name" value="BCTRLSENSOR"/>
</dbReference>
<dbReference type="PROSITE" id="PS50110">
    <property type="entry name" value="RESPONSE_REGULATORY"/>
    <property type="match status" value="1"/>
</dbReference>
<evidence type="ECO:0000259" key="10">
    <source>
        <dbReference type="PROSITE" id="PS50110"/>
    </source>
</evidence>
<feature type="domain" description="Response regulatory" evidence="10">
    <location>
        <begin position="429"/>
        <end position="550"/>
    </location>
</feature>
<comment type="catalytic activity">
    <reaction evidence="1">
        <text>ATP + protein L-histidine = ADP + protein N-phospho-L-histidine.</text>
        <dbReference type="EC" id="2.7.13.3"/>
    </reaction>
</comment>
<evidence type="ECO:0000256" key="6">
    <source>
        <dbReference type="ARBA" id="ARBA00022777"/>
    </source>
</evidence>
<dbReference type="Pfam" id="PF00512">
    <property type="entry name" value="HisKA"/>
    <property type="match status" value="1"/>
</dbReference>
<dbReference type="PANTHER" id="PTHR43047:SF72">
    <property type="entry name" value="OSMOSENSING HISTIDINE PROTEIN KINASE SLN1"/>
    <property type="match status" value="1"/>
</dbReference>
<dbReference type="InterPro" id="IPR003661">
    <property type="entry name" value="HisK_dim/P_dom"/>
</dbReference>
<dbReference type="SUPFAM" id="SSF55785">
    <property type="entry name" value="PYP-like sensor domain (PAS domain)"/>
    <property type="match status" value="1"/>
</dbReference>
<feature type="domain" description="Histidine kinase" evidence="9">
    <location>
        <begin position="184"/>
        <end position="408"/>
    </location>
</feature>
<feature type="modified residue" description="4-aspartylphosphate" evidence="8">
    <location>
        <position position="481"/>
    </location>
</feature>
<sequence>MAPEPDDSASALAALGIEGVLSHMPGGFFVYRADADEGLIYANEACCRIFGCDDLSAFKRLTGFTFPGMVHPDDIVRVEDSIARQIAADQFDMDYVEYRIVRSDGAVRWIEDYGHYVETKAGPLFYVFINDGTEKHERHRKELASVSAELAEAHVREAEHRSMLRGALSQAEAANVAKNAFLSNMSHDIRTPLNAVVGYAELIRAHLDEAERVRAYTDRVLDASHQLLDVVNETLEISRMEAGHVQLVMAECSLSSAVEQVRRDFAETAERRGIALEADVSGIVHDRVEADVVRLTHLLSQLVDNAVKYSPPRTTVRIVASEEPGSAGGFSTFRLTVADEGIGMDAAFTDRMCLPFERENNTTASGVQGTGLGLTIVRSILDLMQGDLSAESTPGAGSVFTVTLTLRVTHAEDAGEAFGRRERTGEVRRILLVEDNELNSEIACCLLEDAGYTVEVAENGQVAVERLGGAAPDAFDLVLMDIQMPVMDGYAAARAIRALPDPLRSTVPIIAVSANAFSEDRKRSLESGMDAHLAKPLDIHRLERLIATVIG</sequence>
<dbReference type="EMBL" id="SSTJ01000003">
    <property type="protein sequence ID" value="THG37897.1"/>
    <property type="molecule type" value="Genomic_DNA"/>
</dbReference>
<dbReference type="Pfam" id="PF00072">
    <property type="entry name" value="Response_reg"/>
    <property type="match status" value="1"/>
</dbReference>
<keyword evidence="7" id="KW-0902">Two-component regulatory system</keyword>
<dbReference type="CDD" id="cd00082">
    <property type="entry name" value="HisKA"/>
    <property type="match status" value="1"/>
</dbReference>
<dbReference type="Pfam" id="PF08447">
    <property type="entry name" value="PAS_3"/>
    <property type="match status" value="1"/>
</dbReference>
<dbReference type="Gene3D" id="3.30.565.10">
    <property type="entry name" value="Histidine kinase-like ATPase, C-terminal domain"/>
    <property type="match status" value="1"/>
</dbReference>
<dbReference type="Gene3D" id="3.40.50.2300">
    <property type="match status" value="1"/>
</dbReference>
<evidence type="ECO:0000256" key="2">
    <source>
        <dbReference type="ARBA" id="ARBA00004236"/>
    </source>
</evidence>
<name>A0A4V3WV11_9ACTN</name>
<dbReference type="InterPro" id="IPR000014">
    <property type="entry name" value="PAS"/>
</dbReference>
<proteinExistence type="predicted"/>
<reference evidence="11 12" key="1">
    <citation type="submission" date="2019-04" db="EMBL/GenBank/DDBJ databases">
        <title>Microbes associate with the intestines of laboratory mice.</title>
        <authorList>
            <person name="Navarre W."/>
            <person name="Wong E."/>
            <person name="Huang K.C."/>
            <person name="Tropini C."/>
            <person name="Ng K."/>
            <person name="Yu B."/>
        </authorList>
    </citation>
    <scope>NUCLEOTIDE SEQUENCE [LARGE SCALE GENOMIC DNA]</scope>
    <source>
        <strain evidence="11 12">NM80_B27</strain>
    </source>
</reference>
<dbReference type="InterPro" id="IPR005467">
    <property type="entry name" value="His_kinase_dom"/>
</dbReference>
<dbReference type="PANTHER" id="PTHR43047">
    <property type="entry name" value="TWO-COMPONENT HISTIDINE PROTEIN KINASE"/>
    <property type="match status" value="1"/>
</dbReference>
<dbReference type="InterPro" id="IPR036890">
    <property type="entry name" value="HATPase_C_sf"/>
</dbReference>
<dbReference type="AlphaFoldDB" id="A0A4V3WV11"/>
<organism evidence="11 12">
    <name type="scientific">Adlercreutzia caecimuris</name>
    <dbReference type="NCBI Taxonomy" id="671266"/>
    <lineage>
        <taxon>Bacteria</taxon>
        <taxon>Bacillati</taxon>
        <taxon>Actinomycetota</taxon>
        <taxon>Coriobacteriia</taxon>
        <taxon>Eggerthellales</taxon>
        <taxon>Eggerthellaceae</taxon>
        <taxon>Adlercreutzia</taxon>
    </lineage>
</organism>
<dbReference type="SUPFAM" id="SSF52172">
    <property type="entry name" value="CheY-like"/>
    <property type="match status" value="1"/>
</dbReference>
<dbReference type="GO" id="GO:0000155">
    <property type="term" value="F:phosphorelay sensor kinase activity"/>
    <property type="evidence" value="ECO:0007669"/>
    <property type="project" value="InterPro"/>
</dbReference>
<evidence type="ECO:0000259" key="9">
    <source>
        <dbReference type="PROSITE" id="PS50109"/>
    </source>
</evidence>
<dbReference type="EC" id="2.7.13.3" evidence="3"/>
<evidence type="ECO:0000313" key="11">
    <source>
        <dbReference type="EMBL" id="THG37897.1"/>
    </source>
</evidence>
<evidence type="ECO:0000313" key="12">
    <source>
        <dbReference type="Proteomes" id="UP000308978"/>
    </source>
</evidence>
<evidence type="ECO:0000256" key="3">
    <source>
        <dbReference type="ARBA" id="ARBA00012438"/>
    </source>
</evidence>
<dbReference type="CDD" id="cd00130">
    <property type="entry name" value="PAS"/>
    <property type="match status" value="1"/>
</dbReference>
<dbReference type="Gene3D" id="1.10.287.130">
    <property type="match status" value="1"/>
</dbReference>